<protein>
    <submittedName>
        <fullName evidence="2">Ribbon-helix-helix protein, CopG family</fullName>
    </submittedName>
</protein>
<accession>A0ABX0JT95</accession>
<feature type="domain" description="Ribbon-helix-helix protein CopG" evidence="1">
    <location>
        <begin position="6"/>
        <end position="43"/>
    </location>
</feature>
<dbReference type="SUPFAM" id="SSF47598">
    <property type="entry name" value="Ribbon-helix-helix"/>
    <property type="match status" value="1"/>
</dbReference>
<reference evidence="2 3" key="1">
    <citation type="journal article" date="2020" name="Int. J. Syst. Evol. Microbiol.">
        <title>Novel acetic acid bacteria from cider fermentations: Acetobacter conturbans sp. nov. and Acetobacter fallax sp. nov.</title>
        <authorList>
            <person name="Sombolestani A.S."/>
            <person name="Cleenwerck I."/>
            <person name="Cnockaert M."/>
            <person name="Borremans W."/>
            <person name="Wieme A.D."/>
            <person name="De Vuyst L."/>
            <person name="Vandamme P."/>
        </authorList>
    </citation>
    <scope>NUCLEOTIDE SEQUENCE [LARGE SCALE GENOMIC DNA]</scope>
    <source>
        <strain evidence="2 3">LMG 30640</strain>
    </source>
</reference>
<dbReference type="EMBL" id="WOTB01000035">
    <property type="protein sequence ID" value="NHN86459.1"/>
    <property type="molecule type" value="Genomic_DNA"/>
</dbReference>
<keyword evidence="3" id="KW-1185">Reference proteome</keyword>
<proteinExistence type="predicted"/>
<dbReference type="InterPro" id="IPR010985">
    <property type="entry name" value="Ribbon_hlx_hlx"/>
</dbReference>
<comment type="caution">
    <text evidence="2">The sequence shown here is derived from an EMBL/GenBank/DDBJ whole genome shotgun (WGS) entry which is preliminary data.</text>
</comment>
<name>A0ABX0JT95_9PROT</name>
<gene>
    <name evidence="2" type="ORF">GOB93_17725</name>
</gene>
<dbReference type="RefSeq" id="WP_173584803.1">
    <property type="nucleotide sequence ID" value="NZ_WOTB01000035.1"/>
</dbReference>
<organism evidence="2 3">
    <name type="scientific">Acetobacter musti</name>
    <dbReference type="NCBI Taxonomy" id="864732"/>
    <lineage>
        <taxon>Bacteria</taxon>
        <taxon>Pseudomonadati</taxon>
        <taxon>Pseudomonadota</taxon>
        <taxon>Alphaproteobacteria</taxon>
        <taxon>Acetobacterales</taxon>
        <taxon>Acetobacteraceae</taxon>
        <taxon>Acetobacter</taxon>
    </lineage>
</organism>
<sequence length="92" mass="10794">MAAVKSIKLDDDLKNRVESLADAKRRSAHWIMREAIAEYVEREEQRETLRRDILKAWEEYRDTGLHVPAADVDTWLESWGTENEKPAPACRR</sequence>
<dbReference type="InterPro" id="IPR013321">
    <property type="entry name" value="Arc_rbn_hlx_hlx"/>
</dbReference>
<dbReference type="CDD" id="cd22233">
    <property type="entry name" value="RHH_CopAso-like"/>
    <property type="match status" value="1"/>
</dbReference>
<dbReference type="Proteomes" id="UP000635278">
    <property type="component" value="Unassembled WGS sequence"/>
</dbReference>
<dbReference type="Pfam" id="PF01402">
    <property type="entry name" value="RHH_1"/>
    <property type="match status" value="1"/>
</dbReference>
<dbReference type="Gene3D" id="1.10.1220.10">
    <property type="entry name" value="Met repressor-like"/>
    <property type="match status" value="1"/>
</dbReference>
<evidence type="ECO:0000313" key="3">
    <source>
        <dbReference type="Proteomes" id="UP000635278"/>
    </source>
</evidence>
<evidence type="ECO:0000259" key="1">
    <source>
        <dbReference type="Pfam" id="PF01402"/>
    </source>
</evidence>
<dbReference type="InterPro" id="IPR002145">
    <property type="entry name" value="CopG"/>
</dbReference>
<evidence type="ECO:0000313" key="2">
    <source>
        <dbReference type="EMBL" id="NHN86459.1"/>
    </source>
</evidence>